<gene>
    <name evidence="2" type="ORF">ODALV1_LOCUS28484</name>
</gene>
<protein>
    <submittedName>
        <fullName evidence="2">Uncharacterized protein</fullName>
    </submittedName>
</protein>
<evidence type="ECO:0000313" key="3">
    <source>
        <dbReference type="Proteomes" id="UP001642540"/>
    </source>
</evidence>
<evidence type="ECO:0000256" key="1">
    <source>
        <dbReference type="SAM" id="Phobius"/>
    </source>
</evidence>
<keyword evidence="1" id="KW-0812">Transmembrane</keyword>
<keyword evidence="1" id="KW-0472">Membrane</keyword>
<sequence length="205" mass="21939">MVAVNMEAMKGPMMMANLMVGGAAFVFLLSTILATVVFDETGQNSTIAEQEIQMAMQVFPTEQHVKVWMDAVIPLHILVDIVNISKIDSEGNEEPGGLVDLFPVGEPATGKGTIIFKITTVNSAEMPDLMNRTQEVIPMAFIKEETFSPGVRSFLRLGAVSLNNIGLITGLMVVASLGMIGGGAGLLYLDKKRTPVTIVKAVKEG</sequence>
<feature type="transmembrane region" description="Helical" evidence="1">
    <location>
        <begin position="165"/>
        <end position="189"/>
    </location>
</feature>
<comment type="caution">
    <text evidence="2">The sequence shown here is derived from an EMBL/GenBank/DDBJ whole genome shotgun (WGS) entry which is preliminary data.</text>
</comment>
<organism evidence="2 3">
    <name type="scientific">Orchesella dallaii</name>
    <dbReference type="NCBI Taxonomy" id="48710"/>
    <lineage>
        <taxon>Eukaryota</taxon>
        <taxon>Metazoa</taxon>
        <taxon>Ecdysozoa</taxon>
        <taxon>Arthropoda</taxon>
        <taxon>Hexapoda</taxon>
        <taxon>Collembola</taxon>
        <taxon>Entomobryomorpha</taxon>
        <taxon>Entomobryoidea</taxon>
        <taxon>Orchesellidae</taxon>
        <taxon>Orchesellinae</taxon>
        <taxon>Orchesella</taxon>
    </lineage>
</organism>
<reference evidence="2 3" key="1">
    <citation type="submission" date="2024-08" db="EMBL/GenBank/DDBJ databases">
        <authorList>
            <person name="Cucini C."/>
            <person name="Frati F."/>
        </authorList>
    </citation>
    <scope>NUCLEOTIDE SEQUENCE [LARGE SCALE GENOMIC DNA]</scope>
</reference>
<keyword evidence="1" id="KW-1133">Transmembrane helix</keyword>
<proteinExistence type="predicted"/>
<accession>A0ABP1S0U5</accession>
<dbReference type="Proteomes" id="UP001642540">
    <property type="component" value="Unassembled WGS sequence"/>
</dbReference>
<dbReference type="EMBL" id="CAXLJM020000141">
    <property type="protein sequence ID" value="CAL8140911.1"/>
    <property type="molecule type" value="Genomic_DNA"/>
</dbReference>
<evidence type="ECO:0000313" key="2">
    <source>
        <dbReference type="EMBL" id="CAL8140911.1"/>
    </source>
</evidence>
<keyword evidence="3" id="KW-1185">Reference proteome</keyword>
<name>A0ABP1S0U5_9HEXA</name>